<feature type="signal peptide" evidence="2">
    <location>
        <begin position="1"/>
        <end position="17"/>
    </location>
</feature>
<name>A0A6A4L534_9ERIC</name>
<organism evidence="3 4">
    <name type="scientific">Rhododendron williamsianum</name>
    <dbReference type="NCBI Taxonomy" id="262921"/>
    <lineage>
        <taxon>Eukaryota</taxon>
        <taxon>Viridiplantae</taxon>
        <taxon>Streptophyta</taxon>
        <taxon>Embryophyta</taxon>
        <taxon>Tracheophyta</taxon>
        <taxon>Spermatophyta</taxon>
        <taxon>Magnoliopsida</taxon>
        <taxon>eudicotyledons</taxon>
        <taxon>Gunneridae</taxon>
        <taxon>Pentapetalae</taxon>
        <taxon>asterids</taxon>
        <taxon>Ericales</taxon>
        <taxon>Ericaceae</taxon>
        <taxon>Ericoideae</taxon>
        <taxon>Rhodoreae</taxon>
        <taxon>Rhododendron</taxon>
    </lineage>
</organism>
<proteinExistence type="inferred from homology"/>
<feature type="non-terminal residue" evidence="3">
    <location>
        <position position="1"/>
    </location>
</feature>
<dbReference type="Pfam" id="PF00450">
    <property type="entry name" value="Peptidase_S10"/>
    <property type="match status" value="2"/>
</dbReference>
<dbReference type="InterPro" id="IPR029058">
    <property type="entry name" value="AB_hydrolase_fold"/>
</dbReference>
<gene>
    <name evidence="3" type="ORF">C3L33_15473</name>
</gene>
<dbReference type="GO" id="GO:0005773">
    <property type="term" value="C:vacuole"/>
    <property type="evidence" value="ECO:0007669"/>
    <property type="project" value="TreeGrafter"/>
</dbReference>
<reference evidence="3 4" key="1">
    <citation type="journal article" date="2019" name="Genome Biol. Evol.">
        <title>The Rhododendron genome and chromosomal organization provide insight into shared whole-genome duplications across the heath family (Ericaceae).</title>
        <authorList>
            <person name="Soza V.L."/>
            <person name="Lindsley D."/>
            <person name="Waalkes A."/>
            <person name="Ramage E."/>
            <person name="Patwardhan R.P."/>
            <person name="Burton J.N."/>
            <person name="Adey A."/>
            <person name="Kumar A."/>
            <person name="Qiu R."/>
            <person name="Shendure J."/>
            <person name="Hall B."/>
        </authorList>
    </citation>
    <scope>NUCLEOTIDE SEQUENCE [LARGE SCALE GENOMIC DNA]</scope>
    <source>
        <strain evidence="3">RSF 1966-606</strain>
    </source>
</reference>
<keyword evidence="2" id="KW-0732">Signal</keyword>
<evidence type="ECO:0008006" key="5">
    <source>
        <dbReference type="Google" id="ProtNLM"/>
    </source>
</evidence>
<evidence type="ECO:0000313" key="4">
    <source>
        <dbReference type="Proteomes" id="UP000428333"/>
    </source>
</evidence>
<protein>
    <recommendedName>
        <fullName evidence="5">Carboxypeptidase</fullName>
    </recommendedName>
</protein>
<dbReference type="InterPro" id="IPR001563">
    <property type="entry name" value="Peptidase_S10"/>
</dbReference>
<evidence type="ECO:0000313" key="3">
    <source>
        <dbReference type="EMBL" id="KAE9452622.1"/>
    </source>
</evidence>
<dbReference type="PANTHER" id="PTHR11802">
    <property type="entry name" value="SERINE PROTEASE FAMILY S10 SERINE CARBOXYPEPTIDASE"/>
    <property type="match status" value="1"/>
</dbReference>
<dbReference type="Proteomes" id="UP000428333">
    <property type="component" value="Linkage Group LG09"/>
</dbReference>
<feature type="chain" id="PRO_5025570304" description="Carboxypeptidase" evidence="2">
    <location>
        <begin position="18"/>
        <end position="260"/>
    </location>
</feature>
<evidence type="ECO:0000256" key="2">
    <source>
        <dbReference type="SAM" id="SignalP"/>
    </source>
</evidence>
<dbReference type="GO" id="GO:0004185">
    <property type="term" value="F:serine-type carboxypeptidase activity"/>
    <property type="evidence" value="ECO:0007669"/>
    <property type="project" value="InterPro"/>
</dbReference>
<keyword evidence="4" id="KW-1185">Reference proteome</keyword>
<comment type="similarity">
    <text evidence="1">Belongs to the peptidase S10 family.</text>
</comment>
<accession>A0A6A4L534</accession>
<dbReference type="OrthoDB" id="443318at2759"/>
<dbReference type="SUPFAM" id="SSF53474">
    <property type="entry name" value="alpha/beta-Hydrolases"/>
    <property type="match status" value="2"/>
</dbReference>
<dbReference type="AlphaFoldDB" id="A0A6A4L534"/>
<dbReference type="GO" id="GO:0006508">
    <property type="term" value="P:proteolysis"/>
    <property type="evidence" value="ECO:0007669"/>
    <property type="project" value="InterPro"/>
</dbReference>
<dbReference type="Gene3D" id="3.40.50.1820">
    <property type="entry name" value="alpha/beta hydrolase"/>
    <property type="match status" value="2"/>
</dbReference>
<dbReference type="PANTHER" id="PTHR11802:SF15">
    <property type="entry name" value="SERINE CARBOXYPEPTIDASE-LIKE 32"/>
    <property type="match status" value="1"/>
</dbReference>
<dbReference type="EMBL" id="QEFC01002370">
    <property type="protein sequence ID" value="KAE9452622.1"/>
    <property type="molecule type" value="Genomic_DNA"/>
</dbReference>
<sequence>MDFVVKVMFILVLSLTASPPFLVPVLGSRHGQWSTERRLINSWGSEDLVTNLPGQPKVHFQHYAGYVTVNEKSGRALFYWFYEASTLPNDKPLVLWLNGVKVMFILVLSLTASPPFLVPVLGSRHGQWSTERRLINSWGSEDLVTNLPGQPKVHFQHYAGYVTVNEKSGRALFYWFYEASTLPNDKPLVLWLNGGTFIWYLLYDVIFDEPYVPKKAAWRYPYFFCLHGVTFFPHRLALSRLSMSLWPWPCPELNSTSAFG</sequence>
<evidence type="ECO:0000256" key="1">
    <source>
        <dbReference type="ARBA" id="ARBA00009431"/>
    </source>
</evidence>
<comment type="caution">
    <text evidence="3">The sequence shown here is derived from an EMBL/GenBank/DDBJ whole genome shotgun (WGS) entry which is preliminary data.</text>
</comment>